<dbReference type="OMA" id="YERNATM"/>
<dbReference type="AlphaFoldDB" id="A0A0N1IKX9"/>
<accession>A0A0N1IKX9</accession>
<dbReference type="VEuPathDB" id="TriTrypDB:Lsey_0091_0220"/>
<evidence type="ECO:0000313" key="3">
    <source>
        <dbReference type="Proteomes" id="UP000038009"/>
    </source>
</evidence>
<keyword evidence="1" id="KW-0472">Membrane</keyword>
<protein>
    <submittedName>
        <fullName evidence="2">Uncharacterized protein</fullName>
    </submittedName>
</protein>
<keyword evidence="3" id="KW-1185">Reference proteome</keyword>
<dbReference type="OrthoDB" id="275999at2759"/>
<organism evidence="2 3">
    <name type="scientific">Leptomonas seymouri</name>
    <dbReference type="NCBI Taxonomy" id="5684"/>
    <lineage>
        <taxon>Eukaryota</taxon>
        <taxon>Discoba</taxon>
        <taxon>Euglenozoa</taxon>
        <taxon>Kinetoplastea</taxon>
        <taxon>Metakinetoplastina</taxon>
        <taxon>Trypanosomatida</taxon>
        <taxon>Trypanosomatidae</taxon>
        <taxon>Leishmaniinae</taxon>
        <taxon>Leptomonas</taxon>
    </lineage>
</organism>
<gene>
    <name evidence="2" type="ORF">ABL78_3556</name>
</gene>
<reference evidence="2 3" key="1">
    <citation type="journal article" date="2015" name="PLoS Pathog.">
        <title>Leptomonas seymouri: Adaptations to the Dixenous Life Cycle Analyzed by Genome Sequencing, Transcriptome Profiling and Co-infection with Leishmania donovani.</title>
        <authorList>
            <person name="Kraeva N."/>
            <person name="Butenko A."/>
            <person name="Hlavacova J."/>
            <person name="Kostygov A."/>
            <person name="Myskova J."/>
            <person name="Grybchuk D."/>
            <person name="Lestinova T."/>
            <person name="Votypka J."/>
            <person name="Volf P."/>
            <person name="Opperdoes F."/>
            <person name="Flegontov P."/>
            <person name="Lukes J."/>
            <person name="Yurchenko V."/>
        </authorList>
    </citation>
    <scope>NUCLEOTIDE SEQUENCE [LARGE SCALE GENOMIC DNA]</scope>
    <source>
        <strain evidence="2 3">ATCC 30220</strain>
    </source>
</reference>
<dbReference type="Proteomes" id="UP000038009">
    <property type="component" value="Unassembled WGS sequence"/>
</dbReference>
<evidence type="ECO:0000313" key="2">
    <source>
        <dbReference type="EMBL" id="KPI87368.1"/>
    </source>
</evidence>
<comment type="caution">
    <text evidence="2">The sequence shown here is derived from an EMBL/GenBank/DDBJ whole genome shotgun (WGS) entry which is preliminary data.</text>
</comment>
<keyword evidence="1" id="KW-1133">Transmembrane helix</keyword>
<evidence type="ECO:0000256" key="1">
    <source>
        <dbReference type="SAM" id="Phobius"/>
    </source>
</evidence>
<name>A0A0N1IKX9_LEPSE</name>
<dbReference type="EMBL" id="LJSK01000091">
    <property type="protein sequence ID" value="KPI87368.1"/>
    <property type="molecule type" value="Genomic_DNA"/>
</dbReference>
<sequence length="153" mass="17579">MFRRTQGRHMKPYLHAFSPGSRPSEKGMLYRNNYMNAHARIASIQGAQRTPRERRQFVVLLIPDQVIAYCLISVTATICLILALRQQPYSVNLTKNRWISGGLTQHEQYERNDAMGKIFDMHKEAVDNTRSEIERPEVLRAPVGYESPSGVYA</sequence>
<feature type="transmembrane region" description="Helical" evidence="1">
    <location>
        <begin position="57"/>
        <end position="84"/>
    </location>
</feature>
<keyword evidence="1" id="KW-0812">Transmembrane</keyword>
<proteinExistence type="predicted"/>